<accession>A0A0K2G8E8</accession>
<keyword evidence="3" id="KW-1185">Reference proteome</keyword>
<keyword evidence="1" id="KW-0472">Membrane</keyword>
<feature type="transmembrane region" description="Helical" evidence="1">
    <location>
        <begin position="108"/>
        <end position="124"/>
    </location>
</feature>
<dbReference type="AlphaFoldDB" id="A0A0K2G8E8"/>
<sequence length="157" mass="17802">MRPHHALWPWVLFGTAEVILYVSYQRSDARFHWFLHFFVGASAALLVMGTLILGWGRSTRHPLLWIFTGHMIAMFPDLLWNFLVAAHQPWMDVFALHITAHFIPGRNWTWYAMFLASLAFYLYAKGTWEAAGASAHGHCGSAAQATMIDVHHGEGHG</sequence>
<evidence type="ECO:0000256" key="1">
    <source>
        <dbReference type="SAM" id="Phobius"/>
    </source>
</evidence>
<feature type="transmembrane region" description="Helical" evidence="1">
    <location>
        <begin position="63"/>
        <end position="88"/>
    </location>
</feature>
<gene>
    <name evidence="2" type="ORF">NITMOv2_0436</name>
</gene>
<dbReference type="Proteomes" id="UP000069205">
    <property type="component" value="Chromosome"/>
</dbReference>
<evidence type="ECO:0000313" key="3">
    <source>
        <dbReference type="Proteomes" id="UP000069205"/>
    </source>
</evidence>
<protein>
    <submittedName>
        <fullName evidence="2">Uncharacterized protein</fullName>
    </submittedName>
</protein>
<evidence type="ECO:0000313" key="2">
    <source>
        <dbReference type="EMBL" id="ALA56872.1"/>
    </source>
</evidence>
<dbReference type="RefSeq" id="WP_053378295.1">
    <property type="nucleotide sequence ID" value="NZ_CP011801.1"/>
</dbReference>
<organism evidence="2 3">
    <name type="scientific">Nitrospira moscoviensis</name>
    <dbReference type="NCBI Taxonomy" id="42253"/>
    <lineage>
        <taxon>Bacteria</taxon>
        <taxon>Pseudomonadati</taxon>
        <taxon>Nitrospirota</taxon>
        <taxon>Nitrospiria</taxon>
        <taxon>Nitrospirales</taxon>
        <taxon>Nitrospiraceae</taxon>
        <taxon>Nitrospira</taxon>
    </lineage>
</organism>
<dbReference type="OrthoDB" id="8444301at2"/>
<keyword evidence="1" id="KW-0812">Transmembrane</keyword>
<dbReference type="KEGG" id="nmv:NITMOv2_0436"/>
<feature type="transmembrane region" description="Helical" evidence="1">
    <location>
        <begin position="31"/>
        <end position="56"/>
    </location>
</feature>
<reference evidence="2 3" key="1">
    <citation type="journal article" date="2015" name="Proc. Natl. Acad. Sci. U.S.A.">
        <title>Expanded metabolic versatility of ubiquitous nitrite-oxidizing bacteria from the genus Nitrospira.</title>
        <authorList>
            <person name="Koch H."/>
            <person name="Lucker S."/>
            <person name="Albertsen M."/>
            <person name="Kitzinger K."/>
            <person name="Herbold C."/>
            <person name="Spieck E."/>
            <person name="Nielsen P.H."/>
            <person name="Wagner M."/>
            <person name="Daims H."/>
        </authorList>
    </citation>
    <scope>NUCLEOTIDE SEQUENCE [LARGE SCALE GENOMIC DNA]</scope>
    <source>
        <strain evidence="2 3">NSP M-1</strain>
    </source>
</reference>
<dbReference type="STRING" id="42253.NITMOv2_0436"/>
<proteinExistence type="predicted"/>
<keyword evidence="1" id="KW-1133">Transmembrane helix</keyword>
<feature type="transmembrane region" description="Helical" evidence="1">
    <location>
        <begin position="7"/>
        <end position="25"/>
    </location>
</feature>
<dbReference type="PATRIC" id="fig|42253.5.peg.426"/>
<dbReference type="EMBL" id="CP011801">
    <property type="protein sequence ID" value="ALA56872.1"/>
    <property type="molecule type" value="Genomic_DNA"/>
</dbReference>
<name>A0A0K2G8E8_NITMO</name>